<sequence length="265" mass="30028">MFLSACGKECVLCSGNAFDWGKTSQDYGKFRDIYPPLFYQKIVERNCGTAGQEVLDIGTGTGVLPRNMYRFGAHWTGIDIAPNQIAEAKRLSAGMEISYLVSPAEELDFAGKQFDCITACQCYWYFDNQKAAPVFARLLKPHGELLLLCMEWLPYSDKIAEASEKLVLQYNPKWSGAGETKHPISVAPELLEYFDLTYHEEYELDVSFTRTSWNGRMKACRGIGASLTPEEIAAWEKEHLQLLERIAPETFLVRHYAAIAELRKK</sequence>
<dbReference type="GO" id="GO:0008168">
    <property type="term" value="F:methyltransferase activity"/>
    <property type="evidence" value="ECO:0007669"/>
    <property type="project" value="UniProtKB-KW"/>
</dbReference>
<dbReference type="InterPro" id="IPR029063">
    <property type="entry name" value="SAM-dependent_MTases_sf"/>
</dbReference>
<dbReference type="RefSeq" id="WP_021682169.1">
    <property type="nucleotide sequence ID" value="NZ_KI260408.1"/>
</dbReference>
<evidence type="ECO:0000256" key="2">
    <source>
        <dbReference type="ARBA" id="ARBA00022603"/>
    </source>
</evidence>
<dbReference type="AlphaFoldDB" id="U2M5B1"/>
<evidence type="ECO:0000256" key="3">
    <source>
        <dbReference type="ARBA" id="ARBA00022679"/>
    </source>
</evidence>
<keyword evidence="6" id="KW-1185">Reference proteome</keyword>
<dbReference type="Proteomes" id="UP000016662">
    <property type="component" value="Unassembled WGS sequence"/>
</dbReference>
<evidence type="ECO:0000259" key="4">
    <source>
        <dbReference type="Pfam" id="PF08241"/>
    </source>
</evidence>
<dbReference type="GO" id="GO:0032259">
    <property type="term" value="P:methylation"/>
    <property type="evidence" value="ECO:0007669"/>
    <property type="project" value="UniProtKB-KW"/>
</dbReference>
<keyword evidence="3 5" id="KW-0808">Transferase</keyword>
<keyword evidence="2 5" id="KW-0489">Methyltransferase</keyword>
<dbReference type="InterPro" id="IPR013216">
    <property type="entry name" value="Methyltransf_11"/>
</dbReference>
<dbReference type="EMBL" id="AWVF01000089">
    <property type="protein sequence ID" value="ERJ96924.1"/>
    <property type="molecule type" value="Genomic_DNA"/>
</dbReference>
<dbReference type="PANTHER" id="PTHR44942">
    <property type="entry name" value="METHYLTRANSF_11 DOMAIN-CONTAINING PROTEIN"/>
    <property type="match status" value="1"/>
</dbReference>
<dbReference type="HOGENOM" id="CLU_049344_8_0_9"/>
<protein>
    <submittedName>
        <fullName evidence="5">Methyltransferase domain protein</fullName>
    </submittedName>
</protein>
<organism evidence="5 6">
    <name type="scientific">Ruminococcus callidus ATCC 27760</name>
    <dbReference type="NCBI Taxonomy" id="411473"/>
    <lineage>
        <taxon>Bacteria</taxon>
        <taxon>Bacillati</taxon>
        <taxon>Bacillota</taxon>
        <taxon>Clostridia</taxon>
        <taxon>Eubacteriales</taxon>
        <taxon>Oscillospiraceae</taxon>
        <taxon>Ruminococcus</taxon>
    </lineage>
</organism>
<evidence type="ECO:0000313" key="5">
    <source>
        <dbReference type="EMBL" id="ERJ96924.1"/>
    </source>
</evidence>
<name>U2M5B1_9FIRM</name>
<dbReference type="SUPFAM" id="SSF53335">
    <property type="entry name" value="S-adenosyl-L-methionine-dependent methyltransferases"/>
    <property type="match status" value="1"/>
</dbReference>
<dbReference type="PANTHER" id="PTHR44942:SF4">
    <property type="entry name" value="METHYLTRANSFERASE TYPE 11 DOMAIN-CONTAINING PROTEIN"/>
    <property type="match status" value="1"/>
</dbReference>
<dbReference type="Pfam" id="PF08241">
    <property type="entry name" value="Methyltransf_11"/>
    <property type="match status" value="1"/>
</dbReference>
<dbReference type="OrthoDB" id="7365827at2"/>
<evidence type="ECO:0000313" key="6">
    <source>
        <dbReference type="Proteomes" id="UP000016662"/>
    </source>
</evidence>
<dbReference type="eggNOG" id="COG2227">
    <property type="taxonomic scope" value="Bacteria"/>
</dbReference>
<accession>U2M5B1</accession>
<feature type="domain" description="Methyltransferase type 11" evidence="4">
    <location>
        <begin position="55"/>
        <end position="146"/>
    </location>
</feature>
<evidence type="ECO:0000256" key="1">
    <source>
        <dbReference type="ARBA" id="ARBA00008361"/>
    </source>
</evidence>
<dbReference type="STRING" id="411473.RUMCAL_00706"/>
<dbReference type="CDD" id="cd02440">
    <property type="entry name" value="AdoMet_MTases"/>
    <property type="match status" value="1"/>
</dbReference>
<dbReference type="PATRIC" id="fig|411473.3.peg.560"/>
<proteinExistence type="inferred from homology"/>
<gene>
    <name evidence="5" type="ORF">RUMCAL_00706</name>
</gene>
<reference evidence="5 6" key="1">
    <citation type="submission" date="2013-07" db="EMBL/GenBank/DDBJ databases">
        <authorList>
            <person name="Weinstock G."/>
            <person name="Sodergren E."/>
            <person name="Wylie T."/>
            <person name="Fulton L."/>
            <person name="Fulton R."/>
            <person name="Fronick C."/>
            <person name="O'Laughlin M."/>
            <person name="Godfrey J."/>
            <person name="Miner T."/>
            <person name="Herter B."/>
            <person name="Appelbaum E."/>
            <person name="Cordes M."/>
            <person name="Lek S."/>
            <person name="Wollam A."/>
            <person name="Pepin K.H."/>
            <person name="Palsikar V.B."/>
            <person name="Mitreva M."/>
            <person name="Wilson R.K."/>
        </authorList>
    </citation>
    <scope>NUCLEOTIDE SEQUENCE [LARGE SCALE GENOMIC DNA]</scope>
    <source>
        <strain evidence="5 6">ATCC 27760</strain>
    </source>
</reference>
<comment type="caution">
    <text evidence="5">The sequence shown here is derived from an EMBL/GenBank/DDBJ whole genome shotgun (WGS) entry which is preliminary data.</text>
</comment>
<dbReference type="InterPro" id="IPR051052">
    <property type="entry name" value="Diverse_substrate_MTase"/>
</dbReference>
<dbReference type="Gene3D" id="3.40.50.150">
    <property type="entry name" value="Vaccinia Virus protein VP39"/>
    <property type="match status" value="1"/>
</dbReference>
<comment type="similarity">
    <text evidence="1">Belongs to the methyltransferase superfamily.</text>
</comment>